<evidence type="ECO:0000256" key="2">
    <source>
        <dbReference type="SAM" id="Phobius"/>
    </source>
</evidence>
<evidence type="ECO:0000256" key="3">
    <source>
        <dbReference type="SAM" id="SignalP"/>
    </source>
</evidence>
<dbReference type="Proteomes" id="UP000054408">
    <property type="component" value="Unassembled WGS sequence"/>
</dbReference>
<accession>A0A0L0DA03</accession>
<dbReference type="EMBL" id="GL349452">
    <property type="protein sequence ID" value="KNC48921.1"/>
    <property type="molecule type" value="Genomic_DNA"/>
</dbReference>
<feature type="transmembrane region" description="Helical" evidence="2">
    <location>
        <begin position="497"/>
        <end position="520"/>
    </location>
</feature>
<proteinExistence type="predicted"/>
<dbReference type="AlphaFoldDB" id="A0A0L0DA03"/>
<evidence type="ECO:0000313" key="4">
    <source>
        <dbReference type="EMBL" id="KNC48921.1"/>
    </source>
</evidence>
<dbReference type="InterPro" id="IPR040283">
    <property type="entry name" value="DDB_G0292058-like"/>
</dbReference>
<dbReference type="GO" id="GO:0016020">
    <property type="term" value="C:membrane"/>
    <property type="evidence" value="ECO:0007669"/>
    <property type="project" value="TreeGrafter"/>
</dbReference>
<organism evidence="4 5">
    <name type="scientific">Thecamonas trahens ATCC 50062</name>
    <dbReference type="NCBI Taxonomy" id="461836"/>
    <lineage>
        <taxon>Eukaryota</taxon>
        <taxon>Apusozoa</taxon>
        <taxon>Apusomonadida</taxon>
        <taxon>Apusomonadidae</taxon>
        <taxon>Thecamonas</taxon>
    </lineage>
</organism>
<dbReference type="PANTHER" id="PTHR31414:SF18">
    <property type="entry name" value="TRANSMEMBRANE PROTEIN-RELATED"/>
    <property type="match status" value="1"/>
</dbReference>
<dbReference type="PANTHER" id="PTHR31414">
    <property type="entry name" value="TRANSMEMBRANE PROTEIN DDB_G0292058"/>
    <property type="match status" value="1"/>
</dbReference>
<reference evidence="4 5" key="1">
    <citation type="submission" date="2010-05" db="EMBL/GenBank/DDBJ databases">
        <title>The Genome Sequence of Thecamonas trahens ATCC 50062.</title>
        <authorList>
            <consortium name="The Broad Institute Genome Sequencing Platform"/>
            <person name="Russ C."/>
            <person name="Cuomo C."/>
            <person name="Shea T."/>
            <person name="Young S.K."/>
            <person name="Zeng Q."/>
            <person name="Koehrsen M."/>
            <person name="Haas B."/>
            <person name="Borodovsky M."/>
            <person name="Guigo R."/>
            <person name="Alvarado L."/>
            <person name="Berlin A."/>
            <person name="Bochicchio J."/>
            <person name="Borenstein D."/>
            <person name="Chapman S."/>
            <person name="Chen Z."/>
            <person name="Freedman E."/>
            <person name="Gellesch M."/>
            <person name="Goldberg J."/>
            <person name="Griggs A."/>
            <person name="Gujja S."/>
            <person name="Heilman E."/>
            <person name="Heiman D."/>
            <person name="Hepburn T."/>
            <person name="Howarth C."/>
            <person name="Jen D."/>
            <person name="Larson L."/>
            <person name="Mehta T."/>
            <person name="Park D."/>
            <person name="Pearson M."/>
            <person name="Roberts A."/>
            <person name="Saif S."/>
            <person name="Shenoy N."/>
            <person name="Sisk P."/>
            <person name="Stolte C."/>
            <person name="Sykes S."/>
            <person name="Thomson T."/>
            <person name="Walk T."/>
            <person name="White J."/>
            <person name="Yandava C."/>
            <person name="Burger G."/>
            <person name="Gray M.W."/>
            <person name="Holland P.W.H."/>
            <person name="King N."/>
            <person name="Lang F.B.F."/>
            <person name="Roger A.J."/>
            <person name="Ruiz-Trillo I."/>
            <person name="Lander E."/>
            <person name="Nusbaum C."/>
        </authorList>
    </citation>
    <scope>NUCLEOTIDE SEQUENCE [LARGE SCALE GENOMIC DNA]</scope>
    <source>
        <strain evidence="4 5">ATCC 50062</strain>
    </source>
</reference>
<keyword evidence="2" id="KW-0472">Membrane</keyword>
<dbReference type="GeneID" id="25564200"/>
<protein>
    <submittedName>
        <fullName evidence="4">Uncharacterized protein</fullName>
    </submittedName>
</protein>
<gene>
    <name evidence="4" type="ORF">AMSG_04666</name>
</gene>
<evidence type="ECO:0000313" key="5">
    <source>
        <dbReference type="Proteomes" id="UP000054408"/>
    </source>
</evidence>
<name>A0A0L0DA03_THETB</name>
<feature type="transmembrane region" description="Helical" evidence="2">
    <location>
        <begin position="279"/>
        <end position="304"/>
    </location>
</feature>
<sequence length="602" mass="62262">MARTRCLSMAIVLAALVVNVLANAVLPLPGGLGMAGGGGAGAGGRRLLGSRSTLVTGDTLTDRLGGYDAETDTYHWDKYGVYVGERVAMPLIVGVLTVLFIPFFLCCRCCCNVCGGRKPSYGICRGPRERATGVVTQSNNGVVRVDGKRVAHTDEHVKALESGATIGAVAPKTYSRKTVMVIKFVAIGFVAAAVISGSVILGGNALVSKGIDGLVDGVIVTGEELVADVQALVDELAKLPYTQDAATTTRSALDEAQDVLKNAKSVGRAYVAELDKYRFYFLVICFAVPLALLGLGLGLGILGCTMCQAQIIIAMLMLLFMFLLWGSIAIHVLFSILFGDVCTEVSIRTGSDPSNTIGEAIGCGSTNEAFKSLTDEADSGLSQATNAACDGAAQICTDPTCGPCPSPCTGDNVASHLNVTIDSGSPGIVTWSECASVCENSNRKDSTAAFAGHIAVRTSYVGIRDRAGVILECGFIDKLVARVDNALCSDFLGGVNMVLYGQIVLAVVLTGGAVVLIMGVKRFNRSNTRGFTAAAVAPAAVAEYGSPPGYSPAGLSPPPNYSHSADDSASSHNWGSQASCPGDDEAPSTELGGFDPSYSTSS</sequence>
<feature type="transmembrane region" description="Helical" evidence="2">
    <location>
        <begin position="87"/>
        <end position="111"/>
    </location>
</feature>
<keyword evidence="5" id="KW-1185">Reference proteome</keyword>
<feature type="transmembrane region" description="Helical" evidence="2">
    <location>
        <begin position="181"/>
        <end position="201"/>
    </location>
</feature>
<feature type="region of interest" description="Disordered" evidence="1">
    <location>
        <begin position="548"/>
        <end position="602"/>
    </location>
</feature>
<keyword evidence="2" id="KW-1133">Transmembrane helix</keyword>
<feature type="signal peptide" evidence="3">
    <location>
        <begin position="1"/>
        <end position="22"/>
    </location>
</feature>
<dbReference type="OMA" id="TWSECAS"/>
<keyword evidence="3" id="KW-0732">Signal</keyword>
<dbReference type="RefSeq" id="XP_013758338.1">
    <property type="nucleotide sequence ID" value="XM_013902884.1"/>
</dbReference>
<feature type="transmembrane region" description="Helical" evidence="2">
    <location>
        <begin position="311"/>
        <end position="338"/>
    </location>
</feature>
<evidence type="ECO:0000256" key="1">
    <source>
        <dbReference type="SAM" id="MobiDB-lite"/>
    </source>
</evidence>
<keyword evidence="2" id="KW-0812">Transmembrane</keyword>
<feature type="chain" id="PRO_5005537304" evidence="3">
    <location>
        <begin position="23"/>
        <end position="602"/>
    </location>
</feature>